<keyword evidence="4" id="KW-1185">Reference proteome</keyword>
<protein>
    <submittedName>
        <fullName evidence="3">A-kinase anchoring protein 1</fullName>
    </submittedName>
</protein>
<dbReference type="PROSITE" id="PS50084">
    <property type="entry name" value="KH_TYPE_1"/>
    <property type="match status" value="1"/>
</dbReference>
<feature type="domain" description="K Homology" evidence="2">
    <location>
        <begin position="112"/>
        <end position="182"/>
    </location>
</feature>
<reference evidence="3" key="3">
    <citation type="submission" date="2025-09" db="UniProtKB">
        <authorList>
            <consortium name="Ensembl"/>
        </authorList>
    </citation>
    <scope>IDENTIFICATION</scope>
</reference>
<dbReference type="GO" id="GO:0034237">
    <property type="term" value="F:protein kinase A regulatory subunit binding"/>
    <property type="evidence" value="ECO:0007669"/>
    <property type="project" value="TreeGrafter"/>
</dbReference>
<evidence type="ECO:0000313" key="3">
    <source>
        <dbReference type="Ensembl" id="ENSCUSP00005026700.1"/>
    </source>
</evidence>
<dbReference type="PANTHER" id="PTHR22948">
    <property type="entry name" value="TUDOR DOMAIN CONTAINING PROTEIN"/>
    <property type="match status" value="1"/>
</dbReference>
<gene>
    <name evidence="3" type="primary">AKAP1</name>
</gene>
<dbReference type="Proteomes" id="UP000694563">
    <property type="component" value="Chromosome 22"/>
</dbReference>
<dbReference type="SMART" id="SM00322">
    <property type="entry name" value="KH"/>
    <property type="match status" value="1"/>
</dbReference>
<evidence type="ECO:0000259" key="2">
    <source>
        <dbReference type="SMART" id="SM00322"/>
    </source>
</evidence>
<sequence>VGFCSTVLSVTSEQHSDSLDTSSAPDTCAEQGLVPAEAPCAPGLPEGSTVPYSNGILREDGPDVGLGGCLNACACLVGSDVNSVDFVDSGSAMRKTVARQNAKLEGGSSKPDFVIWEIEVPKELVGRLIGKQGRFMSYLRQASGAKIYVSTLPYFRDSQVCHIEGTSHQVEKVLSLIGKKFKELCLTNIYTLPPPMPLPLHSLLVSLFLPDGVTVEVVVAHQVDAGHMFLQQHTHPTFHVLRSLDQQMFACYSQPEIPTLPTPVEGKSWMLTHCSVEKVLGSCANLLSQSQA</sequence>
<dbReference type="InterPro" id="IPR047368">
    <property type="entry name" value="KH-I_AKAP1"/>
</dbReference>
<dbReference type="GO" id="GO:0016020">
    <property type="term" value="C:membrane"/>
    <property type="evidence" value="ECO:0007669"/>
    <property type="project" value="TreeGrafter"/>
</dbReference>
<dbReference type="InterPro" id="IPR004088">
    <property type="entry name" value="KH_dom_type_1"/>
</dbReference>
<dbReference type="PANTHER" id="PTHR22948:SF65">
    <property type="entry name" value="A-KINASE ANCHORING PROTEIN 1"/>
    <property type="match status" value="1"/>
</dbReference>
<dbReference type="SUPFAM" id="SSF54791">
    <property type="entry name" value="Eukaryotic type KH-domain (KH-domain type I)"/>
    <property type="match status" value="1"/>
</dbReference>
<evidence type="ECO:0000313" key="4">
    <source>
        <dbReference type="Proteomes" id="UP000694563"/>
    </source>
</evidence>
<accession>A0A8C3VID3</accession>
<reference evidence="3" key="2">
    <citation type="submission" date="2025-08" db="UniProtKB">
        <authorList>
            <consortium name="Ensembl"/>
        </authorList>
    </citation>
    <scope>IDENTIFICATION</scope>
</reference>
<dbReference type="InterPro" id="IPR050621">
    <property type="entry name" value="Tudor_domain_containing"/>
</dbReference>
<reference evidence="3" key="1">
    <citation type="submission" date="2020-10" db="EMBL/GenBank/DDBJ databases">
        <title>Catharus ustulatus (Swainson's thrush) genome, bCatUst1, primary haplotype v2.</title>
        <authorList>
            <person name="Delmore K."/>
            <person name="Vafadar M."/>
            <person name="Formenti G."/>
            <person name="Chow W."/>
            <person name="Pelan S."/>
            <person name="Howe K."/>
            <person name="Rhie A."/>
            <person name="Mountcastle J."/>
            <person name="Haase B."/>
            <person name="Fedrigo O."/>
            <person name="Jarvis E.D."/>
        </authorList>
    </citation>
    <scope>NUCLEOTIDE SEQUENCE [LARGE SCALE GENOMIC DNA]</scope>
</reference>
<dbReference type="Pfam" id="PF00013">
    <property type="entry name" value="KH_1"/>
    <property type="match status" value="1"/>
</dbReference>
<evidence type="ECO:0000256" key="1">
    <source>
        <dbReference type="PROSITE-ProRule" id="PRU00117"/>
    </source>
</evidence>
<keyword evidence="1" id="KW-0694">RNA-binding</keyword>
<dbReference type="GO" id="GO:0005739">
    <property type="term" value="C:mitochondrion"/>
    <property type="evidence" value="ECO:0007669"/>
    <property type="project" value="TreeGrafter"/>
</dbReference>
<organism evidence="3 4">
    <name type="scientific">Catharus ustulatus</name>
    <name type="common">Russet-backed thrush</name>
    <name type="synonym">Hylocichla ustulatus</name>
    <dbReference type="NCBI Taxonomy" id="91951"/>
    <lineage>
        <taxon>Eukaryota</taxon>
        <taxon>Metazoa</taxon>
        <taxon>Chordata</taxon>
        <taxon>Craniata</taxon>
        <taxon>Vertebrata</taxon>
        <taxon>Euteleostomi</taxon>
        <taxon>Archelosauria</taxon>
        <taxon>Archosauria</taxon>
        <taxon>Dinosauria</taxon>
        <taxon>Saurischia</taxon>
        <taxon>Theropoda</taxon>
        <taxon>Coelurosauria</taxon>
        <taxon>Aves</taxon>
        <taxon>Neognathae</taxon>
        <taxon>Neoaves</taxon>
        <taxon>Telluraves</taxon>
        <taxon>Australaves</taxon>
        <taxon>Passeriformes</taxon>
        <taxon>Turdidae</taxon>
        <taxon>Catharus</taxon>
    </lineage>
</organism>
<dbReference type="AlphaFoldDB" id="A0A8C3VID3"/>
<dbReference type="InterPro" id="IPR036612">
    <property type="entry name" value="KH_dom_type_1_sf"/>
</dbReference>
<dbReference type="Gene3D" id="3.30.1370.10">
    <property type="entry name" value="K Homology domain, type 1"/>
    <property type="match status" value="1"/>
</dbReference>
<dbReference type="InterPro" id="IPR004087">
    <property type="entry name" value="KH_dom"/>
</dbReference>
<dbReference type="CDD" id="cd22395">
    <property type="entry name" value="KH-I_AKAP1"/>
    <property type="match status" value="1"/>
</dbReference>
<dbReference type="GO" id="GO:0003723">
    <property type="term" value="F:RNA binding"/>
    <property type="evidence" value="ECO:0007669"/>
    <property type="project" value="UniProtKB-UniRule"/>
</dbReference>
<name>A0A8C3VID3_CATUS</name>
<dbReference type="Ensembl" id="ENSCUST00005027638.1">
    <property type="protein sequence ID" value="ENSCUSP00005026700.1"/>
    <property type="gene ID" value="ENSCUSG00005016527.1"/>
</dbReference>
<proteinExistence type="predicted"/>